<name>A0A137NPL4_CONC2</name>
<organism evidence="1 2">
    <name type="scientific">Conidiobolus coronatus (strain ATCC 28846 / CBS 209.66 / NRRL 28638)</name>
    <name type="common">Delacroixia coronata</name>
    <dbReference type="NCBI Taxonomy" id="796925"/>
    <lineage>
        <taxon>Eukaryota</taxon>
        <taxon>Fungi</taxon>
        <taxon>Fungi incertae sedis</taxon>
        <taxon>Zoopagomycota</taxon>
        <taxon>Entomophthoromycotina</taxon>
        <taxon>Entomophthoromycetes</taxon>
        <taxon>Entomophthorales</taxon>
        <taxon>Ancylistaceae</taxon>
        <taxon>Conidiobolus</taxon>
    </lineage>
</organism>
<gene>
    <name evidence="1" type="ORF">CONCODRAFT_14127</name>
</gene>
<sequence>MTTIIIFWKSGLQELEIIDIYKLDELNTTFISYREGIFKIILKLKYLEYWYITDQDLGIVFNNLDIIFN</sequence>
<accession>A0A137NPL4</accession>
<evidence type="ECO:0000313" key="2">
    <source>
        <dbReference type="Proteomes" id="UP000070444"/>
    </source>
</evidence>
<dbReference type="AlphaFoldDB" id="A0A137NPL4"/>
<dbReference type="Proteomes" id="UP000070444">
    <property type="component" value="Unassembled WGS sequence"/>
</dbReference>
<keyword evidence="2" id="KW-1185">Reference proteome</keyword>
<protein>
    <submittedName>
        <fullName evidence="1">Uncharacterized protein</fullName>
    </submittedName>
</protein>
<proteinExistence type="predicted"/>
<dbReference type="EMBL" id="KQ965282">
    <property type="protein sequence ID" value="KXN64678.1"/>
    <property type="molecule type" value="Genomic_DNA"/>
</dbReference>
<reference evidence="1 2" key="1">
    <citation type="journal article" date="2015" name="Genome Biol. Evol.">
        <title>Phylogenomic analyses indicate that early fungi evolved digesting cell walls of algal ancestors of land plants.</title>
        <authorList>
            <person name="Chang Y."/>
            <person name="Wang S."/>
            <person name="Sekimoto S."/>
            <person name="Aerts A.L."/>
            <person name="Choi C."/>
            <person name="Clum A."/>
            <person name="LaButti K.M."/>
            <person name="Lindquist E.A."/>
            <person name="Yee Ngan C."/>
            <person name="Ohm R.A."/>
            <person name="Salamov A.A."/>
            <person name="Grigoriev I.V."/>
            <person name="Spatafora J.W."/>
            <person name="Berbee M.L."/>
        </authorList>
    </citation>
    <scope>NUCLEOTIDE SEQUENCE [LARGE SCALE GENOMIC DNA]</scope>
    <source>
        <strain evidence="1 2">NRRL 28638</strain>
    </source>
</reference>
<evidence type="ECO:0000313" key="1">
    <source>
        <dbReference type="EMBL" id="KXN64678.1"/>
    </source>
</evidence>